<dbReference type="VEuPathDB" id="FungiDB:P168DRAFT_260244"/>
<gene>
    <name evidence="10" type="ORF">P168DRAFT_260244</name>
</gene>
<dbReference type="SUPFAM" id="SSF56645">
    <property type="entry name" value="Acyl-CoA dehydrogenase NM domain-like"/>
    <property type="match status" value="1"/>
</dbReference>
<dbReference type="InterPro" id="IPR050741">
    <property type="entry name" value="Acyl-CoA_dehydrogenase"/>
</dbReference>
<feature type="domain" description="Acyl-CoA oxidase/dehydrogenase middle" evidence="8">
    <location>
        <begin position="159"/>
        <end position="255"/>
    </location>
</feature>
<evidence type="ECO:0000256" key="2">
    <source>
        <dbReference type="ARBA" id="ARBA00009347"/>
    </source>
</evidence>
<dbReference type="Gene3D" id="1.10.540.10">
    <property type="entry name" value="Acyl-CoA dehydrogenase/oxidase, N-terminal domain"/>
    <property type="match status" value="1"/>
</dbReference>
<dbReference type="InterPro" id="IPR009100">
    <property type="entry name" value="AcylCoA_DH/oxidase_NM_dom_sf"/>
</dbReference>
<dbReference type="GeneID" id="36542188"/>
<dbReference type="GO" id="GO:0003995">
    <property type="term" value="F:acyl-CoA dehydrogenase activity"/>
    <property type="evidence" value="ECO:0007669"/>
    <property type="project" value="TreeGrafter"/>
</dbReference>
<dbReference type="InterPro" id="IPR037069">
    <property type="entry name" value="AcylCoA_DH/ox_N_sf"/>
</dbReference>
<protein>
    <submittedName>
        <fullName evidence="10">Long-chain specific acyl-CoA dehydrogenase</fullName>
    </submittedName>
</protein>
<evidence type="ECO:0000256" key="4">
    <source>
        <dbReference type="ARBA" id="ARBA00022827"/>
    </source>
</evidence>
<comment type="similarity">
    <text evidence="2 6">Belongs to the acyl-CoA dehydrogenase family.</text>
</comment>
<evidence type="ECO:0000259" key="8">
    <source>
        <dbReference type="Pfam" id="PF02770"/>
    </source>
</evidence>
<reference evidence="10" key="1">
    <citation type="submission" date="2016-12" db="EMBL/GenBank/DDBJ databases">
        <title>The genomes of Aspergillus section Nigri reveals drivers in fungal speciation.</title>
        <authorList>
            <consortium name="DOE Joint Genome Institute"/>
            <person name="Vesth T.C."/>
            <person name="Nybo J."/>
            <person name="Theobald S."/>
            <person name="Brandl J."/>
            <person name="Frisvad J.C."/>
            <person name="Nielsen K.F."/>
            <person name="Lyhne E.K."/>
            <person name="Kogle M.E."/>
            <person name="Kuo A."/>
            <person name="Riley R."/>
            <person name="Clum A."/>
            <person name="Nolan M."/>
            <person name="Lipzen A."/>
            <person name="Salamov A."/>
            <person name="Henrissat B."/>
            <person name="Wiebenga A."/>
            <person name="De vries R.P."/>
            <person name="Grigoriev I.V."/>
            <person name="Mortensen U.H."/>
            <person name="Andersen M.R."/>
            <person name="Baker S.E."/>
        </authorList>
    </citation>
    <scope>NUCLEOTIDE SEQUENCE</scope>
    <source>
        <strain evidence="10">IBT 28561</strain>
    </source>
</reference>
<evidence type="ECO:0000256" key="1">
    <source>
        <dbReference type="ARBA" id="ARBA00001974"/>
    </source>
</evidence>
<evidence type="ECO:0000256" key="6">
    <source>
        <dbReference type="RuleBase" id="RU362125"/>
    </source>
</evidence>
<accession>A0A2I1CRG4</accession>
<organism evidence="10 11">
    <name type="scientific">Aspergillus campestris (strain IBT 28561)</name>
    <dbReference type="NCBI Taxonomy" id="1392248"/>
    <lineage>
        <taxon>Eukaryota</taxon>
        <taxon>Fungi</taxon>
        <taxon>Dikarya</taxon>
        <taxon>Ascomycota</taxon>
        <taxon>Pezizomycotina</taxon>
        <taxon>Eurotiomycetes</taxon>
        <taxon>Eurotiomycetidae</taxon>
        <taxon>Eurotiales</taxon>
        <taxon>Aspergillaceae</taxon>
        <taxon>Aspergillus</taxon>
        <taxon>Aspergillus subgen. Circumdati</taxon>
    </lineage>
</organism>
<keyword evidence="11" id="KW-1185">Reference proteome</keyword>
<dbReference type="Gene3D" id="1.20.140.10">
    <property type="entry name" value="Butyryl-CoA Dehydrogenase, subunit A, domain 3"/>
    <property type="match status" value="1"/>
</dbReference>
<dbReference type="InterPro" id="IPR036250">
    <property type="entry name" value="AcylCo_DH-like_C"/>
</dbReference>
<dbReference type="SUPFAM" id="SSF47203">
    <property type="entry name" value="Acyl-CoA dehydrogenase C-terminal domain-like"/>
    <property type="match status" value="1"/>
</dbReference>
<name>A0A2I1CRG4_ASPC2</name>
<evidence type="ECO:0000313" key="10">
    <source>
        <dbReference type="EMBL" id="PKY00223.1"/>
    </source>
</evidence>
<sequence length="441" mass="48494">MATVDPNPIPFSEPPYLRGLPSPYYTEGHRKFQKACRAFLWEHLLQHAIEWEKQGTVPEHVFKTFCEHNMLVPNLPAPLPVDWLKRLGIHDILGVKVEDWDYLHTGIYTDELARSGLSGPSASLNAGWAYGISPILKYASPELQERVLPDLLTGKKRGCIAITEPGAGSDVANIATTATKSADGKHYIINGEKKWITNGIWSDYTTMAVRTGGPGAAGLSVMVVPLKGYPGVTMRRLTVSGQKTGGTTYIELDEVKVPVENIIGREGEGMRIIMTNFNHERLTIAVGVTRQARVALAEAFRYCLKREAFGKTLMDQPVVRHRLAKAGAELETMWAFVEQLLYQMCHLSKEEADRQLGGVTAMAKAKGAMVLNECAQCAVLLFGGAGFTAHSGQGELVEAIYREVPGARIPGGSEDVLLDLSVRQLVKIYRTQEKLLKPSKL</sequence>
<evidence type="ECO:0000259" key="7">
    <source>
        <dbReference type="Pfam" id="PF00441"/>
    </source>
</evidence>
<dbReference type="InterPro" id="IPR046373">
    <property type="entry name" value="Acyl-CoA_Oxase/DH_mid-dom_sf"/>
</dbReference>
<dbReference type="Pfam" id="PF02770">
    <property type="entry name" value="Acyl-CoA_dh_M"/>
    <property type="match status" value="1"/>
</dbReference>
<dbReference type="Proteomes" id="UP000234254">
    <property type="component" value="Unassembled WGS sequence"/>
</dbReference>
<dbReference type="GO" id="GO:0050660">
    <property type="term" value="F:flavin adenine dinucleotide binding"/>
    <property type="evidence" value="ECO:0007669"/>
    <property type="project" value="InterPro"/>
</dbReference>
<dbReference type="RefSeq" id="XP_024688817.1">
    <property type="nucleotide sequence ID" value="XM_024834664.1"/>
</dbReference>
<evidence type="ECO:0000256" key="3">
    <source>
        <dbReference type="ARBA" id="ARBA00022630"/>
    </source>
</evidence>
<dbReference type="PANTHER" id="PTHR48083:SF15">
    <property type="entry name" value="ACYL-COA DEHYDROGENASE APDG"/>
    <property type="match status" value="1"/>
</dbReference>
<evidence type="ECO:0000259" key="9">
    <source>
        <dbReference type="Pfam" id="PF02771"/>
    </source>
</evidence>
<evidence type="ECO:0000256" key="5">
    <source>
        <dbReference type="ARBA" id="ARBA00023002"/>
    </source>
</evidence>
<dbReference type="InterPro" id="IPR013786">
    <property type="entry name" value="AcylCoA_DH/ox_N"/>
</dbReference>
<dbReference type="EMBL" id="MSFM01000015">
    <property type="protein sequence ID" value="PKY00223.1"/>
    <property type="molecule type" value="Genomic_DNA"/>
</dbReference>
<dbReference type="PANTHER" id="PTHR48083">
    <property type="entry name" value="MEDIUM-CHAIN SPECIFIC ACYL-COA DEHYDROGENASE, MITOCHONDRIAL-RELATED"/>
    <property type="match status" value="1"/>
</dbReference>
<keyword evidence="5 6" id="KW-0560">Oxidoreductase</keyword>
<dbReference type="Gene3D" id="2.40.110.10">
    <property type="entry name" value="Butyryl-CoA Dehydrogenase, subunit A, domain 2"/>
    <property type="match status" value="1"/>
</dbReference>
<comment type="caution">
    <text evidence="10">The sequence shown here is derived from an EMBL/GenBank/DDBJ whole genome shotgun (WGS) entry which is preliminary data.</text>
</comment>
<dbReference type="InterPro" id="IPR009075">
    <property type="entry name" value="AcylCo_DH/oxidase_C"/>
</dbReference>
<dbReference type="Pfam" id="PF02771">
    <property type="entry name" value="Acyl-CoA_dh_N"/>
    <property type="match status" value="1"/>
</dbReference>
<proteinExistence type="inferred from homology"/>
<dbReference type="Pfam" id="PF00441">
    <property type="entry name" value="Acyl-CoA_dh_1"/>
    <property type="match status" value="1"/>
</dbReference>
<keyword evidence="3 6" id="KW-0285">Flavoprotein</keyword>
<feature type="domain" description="Acyl-CoA dehydrogenase/oxidase N-terminal" evidence="9">
    <location>
        <begin position="26"/>
        <end position="155"/>
    </location>
</feature>
<evidence type="ECO:0000313" key="11">
    <source>
        <dbReference type="Proteomes" id="UP000234254"/>
    </source>
</evidence>
<dbReference type="InterPro" id="IPR006091">
    <property type="entry name" value="Acyl-CoA_Oxase/DH_mid-dom"/>
</dbReference>
<feature type="domain" description="Acyl-CoA dehydrogenase/oxidase C-terminal" evidence="7">
    <location>
        <begin position="267"/>
        <end position="425"/>
    </location>
</feature>
<comment type="cofactor">
    <cofactor evidence="1 6">
        <name>FAD</name>
        <dbReference type="ChEBI" id="CHEBI:57692"/>
    </cofactor>
</comment>
<dbReference type="GO" id="GO:0033539">
    <property type="term" value="P:fatty acid beta-oxidation using acyl-CoA dehydrogenase"/>
    <property type="evidence" value="ECO:0007669"/>
    <property type="project" value="TreeGrafter"/>
</dbReference>
<dbReference type="AlphaFoldDB" id="A0A2I1CRG4"/>
<dbReference type="OrthoDB" id="10254877at2759"/>
<dbReference type="GO" id="GO:0005737">
    <property type="term" value="C:cytoplasm"/>
    <property type="evidence" value="ECO:0007669"/>
    <property type="project" value="TreeGrafter"/>
</dbReference>
<keyword evidence="4 6" id="KW-0274">FAD</keyword>